<dbReference type="SUPFAM" id="SSF48695">
    <property type="entry name" value="Multiheme cytochromes"/>
    <property type="match status" value="1"/>
</dbReference>
<dbReference type="RefSeq" id="WP_145195363.1">
    <property type="nucleotide sequence ID" value="NZ_CP036434.1"/>
</dbReference>
<dbReference type="AlphaFoldDB" id="A0A518ENW0"/>
<evidence type="ECO:0000313" key="2">
    <source>
        <dbReference type="EMBL" id="QDV05771.1"/>
    </source>
</evidence>
<feature type="domain" description="Cytochrome c7-like" evidence="1">
    <location>
        <begin position="114"/>
        <end position="182"/>
    </location>
</feature>
<dbReference type="InterPro" id="IPR036280">
    <property type="entry name" value="Multihaem_cyt_sf"/>
</dbReference>
<evidence type="ECO:0000313" key="3">
    <source>
        <dbReference type="Proteomes" id="UP000320390"/>
    </source>
</evidence>
<sequence length="222" mass="24593">MFHWIQKHPIIAALATYLILCACVSTSPEAVQQHRWWATLGPVLPHDSFPADCTLCHEGAAWNDLKSDFAFDHLRETGVALNGAHEAASCLRCHNDRGPIEVFTARGCAGCHEDVHLGQLGSNCLECHTETNWRPFGMFELHQQTRFPLLGVHAAVSCRTCHPGAEIGRFVPTPIECVDCHQGDLGNANNPNHQALGWTFDCNRCHQPTIWNAAELDPNFPN</sequence>
<dbReference type="EMBL" id="CP036434">
    <property type="protein sequence ID" value="QDV05771.1"/>
    <property type="molecule type" value="Genomic_DNA"/>
</dbReference>
<dbReference type="OrthoDB" id="245844at2"/>
<keyword evidence="3" id="KW-1185">Reference proteome</keyword>
<evidence type="ECO:0000259" key="1">
    <source>
        <dbReference type="Pfam" id="PF14522"/>
    </source>
</evidence>
<reference evidence="2 3" key="1">
    <citation type="submission" date="2019-02" db="EMBL/GenBank/DDBJ databases">
        <title>Deep-cultivation of Planctomycetes and their phenomic and genomic characterization uncovers novel biology.</title>
        <authorList>
            <person name="Wiegand S."/>
            <person name="Jogler M."/>
            <person name="Boedeker C."/>
            <person name="Pinto D."/>
            <person name="Vollmers J."/>
            <person name="Rivas-Marin E."/>
            <person name="Kohn T."/>
            <person name="Peeters S.H."/>
            <person name="Heuer A."/>
            <person name="Rast P."/>
            <person name="Oberbeckmann S."/>
            <person name="Bunk B."/>
            <person name="Jeske O."/>
            <person name="Meyerdierks A."/>
            <person name="Storesund J.E."/>
            <person name="Kallscheuer N."/>
            <person name="Luecker S."/>
            <person name="Lage O.M."/>
            <person name="Pohl T."/>
            <person name="Merkel B.J."/>
            <person name="Hornburger P."/>
            <person name="Mueller R.-W."/>
            <person name="Bruemmer F."/>
            <person name="Labrenz M."/>
            <person name="Spormann A.M."/>
            <person name="Op den Camp H."/>
            <person name="Overmann J."/>
            <person name="Amann R."/>
            <person name="Jetten M.S.M."/>
            <person name="Mascher T."/>
            <person name="Medema M.H."/>
            <person name="Devos D.P."/>
            <person name="Kaster A.-K."/>
            <person name="Ovreas L."/>
            <person name="Rohde M."/>
            <person name="Galperin M.Y."/>
            <person name="Jogler C."/>
        </authorList>
    </citation>
    <scope>NUCLEOTIDE SEQUENCE [LARGE SCALE GENOMIC DNA]</scope>
    <source>
        <strain evidence="2 3">Poly30</strain>
    </source>
</reference>
<dbReference type="InterPro" id="IPR029467">
    <property type="entry name" value="Cyt_c7-like"/>
</dbReference>
<dbReference type="PROSITE" id="PS51257">
    <property type="entry name" value="PROKAR_LIPOPROTEIN"/>
    <property type="match status" value="1"/>
</dbReference>
<protein>
    <recommendedName>
        <fullName evidence="1">Cytochrome c7-like domain-containing protein</fullName>
    </recommendedName>
</protein>
<proteinExistence type="predicted"/>
<name>A0A518ENW0_9BACT</name>
<organism evidence="2 3">
    <name type="scientific">Saltatorellus ferox</name>
    <dbReference type="NCBI Taxonomy" id="2528018"/>
    <lineage>
        <taxon>Bacteria</taxon>
        <taxon>Pseudomonadati</taxon>
        <taxon>Planctomycetota</taxon>
        <taxon>Planctomycetia</taxon>
        <taxon>Planctomycetia incertae sedis</taxon>
        <taxon>Saltatorellus</taxon>
    </lineage>
</organism>
<accession>A0A518ENW0</accession>
<gene>
    <name evidence="2" type="ORF">Poly30_12730</name>
</gene>
<dbReference type="Pfam" id="PF14522">
    <property type="entry name" value="Cytochrome_C7"/>
    <property type="match status" value="1"/>
</dbReference>
<dbReference type="Gene3D" id="3.90.10.10">
    <property type="entry name" value="Cytochrome C3"/>
    <property type="match status" value="2"/>
</dbReference>
<dbReference type="Proteomes" id="UP000320390">
    <property type="component" value="Chromosome"/>
</dbReference>